<dbReference type="Proteomes" id="UP000412028">
    <property type="component" value="Unassembled WGS sequence"/>
</dbReference>
<organism evidence="1 2">
    <name type="scientific">Bifidobacterium tissieri</name>
    <dbReference type="NCBI Taxonomy" id="1630162"/>
    <lineage>
        <taxon>Bacteria</taxon>
        <taxon>Bacillati</taxon>
        <taxon>Actinomycetota</taxon>
        <taxon>Actinomycetes</taxon>
        <taxon>Bifidobacteriales</taxon>
        <taxon>Bifidobacteriaceae</taxon>
        <taxon>Bifidobacterium</taxon>
    </lineage>
</organism>
<reference evidence="1 2" key="1">
    <citation type="journal article" date="2019" name="Syst. Appl. Microbiol.">
        <title>Characterization of Bifidobacterium species in feaces of the Egyptian fruit bat: Description of B. vespertilionis sp. nov. and B. rousetti sp. nov.</title>
        <authorList>
            <person name="Modesto M."/>
            <person name="Satti M."/>
            <person name="Watanabe K."/>
            <person name="Puglisi E."/>
            <person name="Morelli L."/>
            <person name="Huang C.-H."/>
            <person name="Liou J.-S."/>
            <person name="Miyashita M."/>
            <person name="Tamura T."/>
            <person name="Saito S."/>
            <person name="Mori K."/>
            <person name="Huang L."/>
            <person name="Sciavilla P."/>
            <person name="Sandri C."/>
            <person name="Spiezio C."/>
            <person name="Vitali F."/>
            <person name="Cavalieri D."/>
            <person name="Perpetuini G."/>
            <person name="Tofalo R."/>
            <person name="Bonetti A."/>
            <person name="Arita M."/>
            <person name="Mattarelli P."/>
        </authorList>
    </citation>
    <scope>NUCLEOTIDE SEQUENCE [LARGE SCALE GENOMIC DNA]</scope>
    <source>
        <strain evidence="1 2">RST7</strain>
    </source>
</reference>
<sequence>MMNDNNYNNDPVMKERILGLIAEYADFLRSTMKRVMAENNVTFENCTDKAASMLMDKYDPIVKAGPAIDFESDDVHEYDDGRFYVWDTSDIAVCAIVTVYDELRRDHDMETAYRPVEPLADAVFSKYNLFGVDDWFHDTVDCHEEEPDPLYERLSRPLDYQNCLRWEPAPEEPEAPEDDEENEDEENELGELIGAIQSDAMRSLGMTGVPYGDDEEMAKFESAIDTAMKERFPMDLDKDTLHDALDYADFWNSHAGVASVCRLYKIEY</sequence>
<comment type="caution">
    <text evidence="1">The sequence shown here is derived from an EMBL/GenBank/DDBJ whole genome shotgun (WGS) entry which is preliminary data.</text>
</comment>
<dbReference type="RefSeq" id="WP_150380398.1">
    <property type="nucleotide sequence ID" value="NZ_RZUI01000001.1"/>
</dbReference>
<gene>
    <name evidence="1" type="ORF">EMO89_00180</name>
</gene>
<accession>A0A5M9ZWG7</accession>
<proteinExistence type="predicted"/>
<dbReference type="AlphaFoldDB" id="A0A5M9ZWG7"/>
<name>A0A5M9ZWG7_9BIFI</name>
<evidence type="ECO:0000313" key="2">
    <source>
        <dbReference type="Proteomes" id="UP000412028"/>
    </source>
</evidence>
<protein>
    <submittedName>
        <fullName evidence="1">Uncharacterized protein</fullName>
    </submittedName>
</protein>
<dbReference type="EMBL" id="RZUI01000001">
    <property type="protein sequence ID" value="KAA8831981.1"/>
    <property type="molecule type" value="Genomic_DNA"/>
</dbReference>
<evidence type="ECO:0000313" key="1">
    <source>
        <dbReference type="EMBL" id="KAA8831981.1"/>
    </source>
</evidence>